<dbReference type="RefSeq" id="WP_354556483.1">
    <property type="nucleotide sequence ID" value="NZ_JBEPMB010000002.1"/>
</dbReference>
<dbReference type="Pfam" id="PF23368">
    <property type="entry name" value="DUF7092"/>
    <property type="match status" value="1"/>
</dbReference>
<accession>A0ABV2IZR1</accession>
<dbReference type="Pfam" id="PF01435">
    <property type="entry name" value="Peptidase_M48"/>
    <property type="match status" value="1"/>
</dbReference>
<name>A0ABV2IZR1_9HYPH</name>
<dbReference type="GO" id="GO:0008233">
    <property type="term" value="F:peptidase activity"/>
    <property type="evidence" value="ECO:0007669"/>
    <property type="project" value="UniProtKB-KW"/>
</dbReference>
<evidence type="ECO:0000259" key="8">
    <source>
        <dbReference type="Pfam" id="PF01435"/>
    </source>
</evidence>
<evidence type="ECO:0000256" key="7">
    <source>
        <dbReference type="SAM" id="Phobius"/>
    </source>
</evidence>
<evidence type="ECO:0000256" key="6">
    <source>
        <dbReference type="RuleBase" id="RU003983"/>
    </source>
</evidence>
<protein>
    <submittedName>
        <fullName evidence="10">Zn-dependent protease with chaperone function</fullName>
    </submittedName>
</protein>
<sequence length="367" mass="39283">MASDARASSPERIAEGVWHPPRSSEAIKAEIWVQGDSVIVRRTGAGAGEAALALGFLSTIEVSSRVGNVPRRIAFSNGSLFETPDNAGIDLLLQKRGSNQAGLFVHGLERFHPRLIVFVVAVFLLATAIYRFALPALVEVAVLVTPDVVPQAMSVGTLKSLDATVLKPSQLPEAKRRAIEAGFSELARRADRGTGGYSLNFREGGAIGPNAFALPSGTIILTDELVDVAGDDTDMVLAVLAHEIGHVDKKHSLRQIYRAAGTAGLIMLIAGDVGSAAQDVLTNGAALLSLSYSREAESEADHYSVFLMTKSGRDPLALARFFTALQEKLNVGPEETSMFDTHPGMPDRQKMIEQWAREAKEAKAETK</sequence>
<keyword evidence="3 6" id="KW-0378">Hydrolase</keyword>
<comment type="cofactor">
    <cofactor evidence="6">
        <name>Zn(2+)</name>
        <dbReference type="ChEBI" id="CHEBI:29105"/>
    </cofactor>
    <text evidence="6">Binds 1 zinc ion per subunit.</text>
</comment>
<feature type="transmembrane region" description="Helical" evidence="7">
    <location>
        <begin position="115"/>
        <end position="133"/>
    </location>
</feature>
<dbReference type="InterPro" id="IPR051156">
    <property type="entry name" value="Mito/Outer_Membr_Metalloprot"/>
</dbReference>
<dbReference type="PANTHER" id="PTHR22726">
    <property type="entry name" value="METALLOENDOPEPTIDASE OMA1"/>
    <property type="match status" value="1"/>
</dbReference>
<keyword evidence="7" id="KW-0472">Membrane</keyword>
<dbReference type="InterPro" id="IPR001915">
    <property type="entry name" value="Peptidase_M48"/>
</dbReference>
<dbReference type="PANTHER" id="PTHR22726:SF1">
    <property type="entry name" value="METALLOENDOPEPTIDASE OMA1, MITOCHONDRIAL"/>
    <property type="match status" value="1"/>
</dbReference>
<reference evidence="10 11" key="1">
    <citation type="submission" date="2024-06" db="EMBL/GenBank/DDBJ databases">
        <title>Genomic Encyclopedia of Type Strains, Phase IV (KMG-IV): sequencing the most valuable type-strain genomes for metagenomic binning, comparative biology and taxonomic classification.</title>
        <authorList>
            <person name="Goeker M."/>
        </authorList>
    </citation>
    <scope>NUCLEOTIDE SEQUENCE [LARGE SCALE GENOMIC DNA]</scope>
    <source>
        <strain evidence="10 11">DSM 29780</strain>
    </source>
</reference>
<proteinExistence type="inferred from homology"/>
<evidence type="ECO:0000313" key="11">
    <source>
        <dbReference type="Proteomes" id="UP001549047"/>
    </source>
</evidence>
<gene>
    <name evidence="10" type="ORF">ABID16_002323</name>
</gene>
<evidence type="ECO:0000256" key="3">
    <source>
        <dbReference type="ARBA" id="ARBA00022801"/>
    </source>
</evidence>
<keyword evidence="4 6" id="KW-0862">Zinc</keyword>
<dbReference type="CDD" id="cd07332">
    <property type="entry name" value="M48C_Oma1_like"/>
    <property type="match status" value="1"/>
</dbReference>
<evidence type="ECO:0000259" key="9">
    <source>
        <dbReference type="Pfam" id="PF23368"/>
    </source>
</evidence>
<keyword evidence="7" id="KW-0812">Transmembrane</keyword>
<feature type="domain" description="Peptidase M48" evidence="8">
    <location>
        <begin position="175"/>
        <end position="355"/>
    </location>
</feature>
<organism evidence="10 11">
    <name type="scientific">Rhizobium aquaticum</name>
    <dbReference type="NCBI Taxonomy" id="1549636"/>
    <lineage>
        <taxon>Bacteria</taxon>
        <taxon>Pseudomonadati</taxon>
        <taxon>Pseudomonadota</taxon>
        <taxon>Alphaproteobacteria</taxon>
        <taxon>Hyphomicrobiales</taxon>
        <taxon>Rhizobiaceae</taxon>
        <taxon>Rhizobium/Agrobacterium group</taxon>
        <taxon>Rhizobium</taxon>
    </lineage>
</organism>
<dbReference type="InterPro" id="IPR055518">
    <property type="entry name" value="DUF7092"/>
</dbReference>
<dbReference type="EMBL" id="JBEPMB010000002">
    <property type="protein sequence ID" value="MET3613994.1"/>
    <property type="molecule type" value="Genomic_DNA"/>
</dbReference>
<comment type="similarity">
    <text evidence="6">Belongs to the peptidase M48 family.</text>
</comment>
<keyword evidence="5 6" id="KW-0482">Metalloprotease</keyword>
<evidence type="ECO:0000256" key="2">
    <source>
        <dbReference type="ARBA" id="ARBA00022723"/>
    </source>
</evidence>
<dbReference type="Gene3D" id="3.30.2010.10">
    <property type="entry name" value="Metalloproteases ('zincins'), catalytic domain"/>
    <property type="match status" value="1"/>
</dbReference>
<evidence type="ECO:0000256" key="4">
    <source>
        <dbReference type="ARBA" id="ARBA00022833"/>
    </source>
</evidence>
<evidence type="ECO:0000313" key="10">
    <source>
        <dbReference type="EMBL" id="MET3613994.1"/>
    </source>
</evidence>
<keyword evidence="11" id="KW-1185">Reference proteome</keyword>
<dbReference type="Proteomes" id="UP001549047">
    <property type="component" value="Unassembled WGS sequence"/>
</dbReference>
<evidence type="ECO:0000256" key="1">
    <source>
        <dbReference type="ARBA" id="ARBA00022670"/>
    </source>
</evidence>
<feature type="domain" description="DUF7092" evidence="9">
    <location>
        <begin position="14"/>
        <end position="95"/>
    </location>
</feature>
<evidence type="ECO:0000256" key="5">
    <source>
        <dbReference type="ARBA" id="ARBA00023049"/>
    </source>
</evidence>
<keyword evidence="1 6" id="KW-0645">Protease</keyword>
<keyword evidence="7" id="KW-1133">Transmembrane helix</keyword>
<comment type="caution">
    <text evidence="10">The sequence shown here is derived from an EMBL/GenBank/DDBJ whole genome shotgun (WGS) entry which is preliminary data.</text>
</comment>
<dbReference type="GO" id="GO:0006508">
    <property type="term" value="P:proteolysis"/>
    <property type="evidence" value="ECO:0007669"/>
    <property type="project" value="UniProtKB-KW"/>
</dbReference>
<keyword evidence="2" id="KW-0479">Metal-binding</keyword>